<name>A0A6B2H7I1_9BACT</name>
<sequence length="285" mass="32265">MFSFLAQPYPARDPRFSKAILQALLSGFLIAFILIVFQPFGSYNWQHPYKNVILGGFGLVAVVVNLTDFIVTQRLFKTHFSENRWTVWKEILRNMAGFVLAGFFCVVYGYFAGLMPFSLMQVTYMVAVCFMVGAFPATILILLNYAYLSHKYSAPFQPAPQTQPTIVTPSEDTLTLTAENEKDTLTIAADSLLYIAASDNYCTVFHMENEKLHKTLLRSSLSRLESQINYSRIVRCHRSYLVNLDKVTSISGNAQGYKLYFDVAVEPVPVSRSYNSVVKEQMLVC</sequence>
<dbReference type="AlphaFoldDB" id="A0A6B2H7I1"/>
<accession>A0A6B2H7I1</accession>
<comment type="caution">
    <text evidence="3">The sequence shown here is derived from an EMBL/GenBank/DDBJ whole genome shotgun (WGS) entry which is preliminary data.</text>
</comment>
<gene>
    <name evidence="3" type="ORF">GWO68_13200</name>
</gene>
<dbReference type="Gene3D" id="2.40.50.1020">
    <property type="entry name" value="LytTr DNA-binding domain"/>
    <property type="match status" value="1"/>
</dbReference>
<protein>
    <submittedName>
        <fullName evidence="3">LytTR family transcriptional regulator</fullName>
    </submittedName>
</protein>
<proteinExistence type="predicted"/>
<keyword evidence="1" id="KW-0812">Transmembrane</keyword>
<dbReference type="InterPro" id="IPR046947">
    <property type="entry name" value="LytR-like"/>
</dbReference>
<dbReference type="InterPro" id="IPR007492">
    <property type="entry name" value="LytTR_DNA-bd_dom"/>
</dbReference>
<dbReference type="Proteomes" id="UP000478546">
    <property type="component" value="Unassembled WGS sequence"/>
</dbReference>
<feature type="transmembrane region" description="Helical" evidence="1">
    <location>
        <begin position="20"/>
        <end position="40"/>
    </location>
</feature>
<feature type="transmembrane region" description="Helical" evidence="1">
    <location>
        <begin position="52"/>
        <end position="71"/>
    </location>
</feature>
<reference evidence="3 4" key="1">
    <citation type="submission" date="2020-01" db="EMBL/GenBank/DDBJ databases">
        <authorList>
            <person name="Kim M.K."/>
        </authorList>
    </citation>
    <scope>NUCLEOTIDE SEQUENCE [LARGE SCALE GENOMIC DNA]</scope>
    <source>
        <strain evidence="3 4">BT213</strain>
    </source>
</reference>
<dbReference type="PROSITE" id="PS50930">
    <property type="entry name" value="HTH_LYTTR"/>
    <property type="match status" value="1"/>
</dbReference>
<dbReference type="GO" id="GO:0000156">
    <property type="term" value="F:phosphorelay response regulator activity"/>
    <property type="evidence" value="ECO:0007669"/>
    <property type="project" value="InterPro"/>
</dbReference>
<feature type="transmembrane region" description="Helical" evidence="1">
    <location>
        <begin position="91"/>
        <end position="111"/>
    </location>
</feature>
<dbReference type="RefSeq" id="WP_162346937.1">
    <property type="nucleotide sequence ID" value="NZ_JAAEAA010000017.1"/>
</dbReference>
<dbReference type="Pfam" id="PF04397">
    <property type="entry name" value="LytTR"/>
    <property type="match status" value="1"/>
</dbReference>
<evidence type="ECO:0000256" key="1">
    <source>
        <dbReference type="SAM" id="Phobius"/>
    </source>
</evidence>
<dbReference type="EMBL" id="JAAEAA010000017">
    <property type="protein sequence ID" value="NDK56876.1"/>
    <property type="molecule type" value="Genomic_DNA"/>
</dbReference>
<dbReference type="SMART" id="SM00850">
    <property type="entry name" value="LytTR"/>
    <property type="match status" value="1"/>
</dbReference>
<evidence type="ECO:0000313" key="4">
    <source>
        <dbReference type="Proteomes" id="UP000478546"/>
    </source>
</evidence>
<organism evidence="3 4">
    <name type="scientific">Pontibacter fetidus</name>
    <dbReference type="NCBI Taxonomy" id="2700082"/>
    <lineage>
        <taxon>Bacteria</taxon>
        <taxon>Pseudomonadati</taxon>
        <taxon>Bacteroidota</taxon>
        <taxon>Cytophagia</taxon>
        <taxon>Cytophagales</taxon>
        <taxon>Hymenobacteraceae</taxon>
        <taxon>Pontibacter</taxon>
    </lineage>
</organism>
<keyword evidence="1" id="KW-1133">Transmembrane helix</keyword>
<feature type="domain" description="HTH LytTR-type" evidence="2">
    <location>
        <begin position="176"/>
        <end position="284"/>
    </location>
</feature>
<evidence type="ECO:0000313" key="3">
    <source>
        <dbReference type="EMBL" id="NDK56876.1"/>
    </source>
</evidence>
<dbReference type="GO" id="GO:0003677">
    <property type="term" value="F:DNA binding"/>
    <property type="evidence" value="ECO:0007669"/>
    <property type="project" value="InterPro"/>
</dbReference>
<evidence type="ECO:0000259" key="2">
    <source>
        <dbReference type="PROSITE" id="PS50930"/>
    </source>
</evidence>
<dbReference type="PANTHER" id="PTHR37299:SF1">
    <property type="entry name" value="STAGE 0 SPORULATION PROTEIN A HOMOLOG"/>
    <property type="match status" value="1"/>
</dbReference>
<dbReference type="PANTHER" id="PTHR37299">
    <property type="entry name" value="TRANSCRIPTIONAL REGULATOR-RELATED"/>
    <property type="match status" value="1"/>
</dbReference>
<keyword evidence="4" id="KW-1185">Reference proteome</keyword>
<keyword evidence="1" id="KW-0472">Membrane</keyword>
<feature type="transmembrane region" description="Helical" evidence="1">
    <location>
        <begin position="123"/>
        <end position="147"/>
    </location>
</feature>